<keyword evidence="2" id="KW-1185">Reference proteome</keyword>
<dbReference type="RefSeq" id="WP_188974125.1">
    <property type="nucleotide sequence ID" value="NZ_BMOL01000025.1"/>
</dbReference>
<protein>
    <submittedName>
        <fullName evidence="1">Uncharacterized protein</fullName>
    </submittedName>
</protein>
<accession>A0ABQ2GFN7</accession>
<name>A0ABQ2GFN7_9DEIO</name>
<reference evidence="2" key="1">
    <citation type="journal article" date="2019" name="Int. J. Syst. Evol. Microbiol.">
        <title>The Global Catalogue of Microorganisms (GCM) 10K type strain sequencing project: providing services to taxonomists for standard genome sequencing and annotation.</title>
        <authorList>
            <consortium name="The Broad Institute Genomics Platform"/>
            <consortium name="The Broad Institute Genome Sequencing Center for Infectious Disease"/>
            <person name="Wu L."/>
            <person name="Ma J."/>
        </authorList>
    </citation>
    <scope>NUCLEOTIDE SEQUENCE [LARGE SCALE GENOMIC DNA]</scope>
    <source>
        <strain evidence="2">JCM 15442</strain>
    </source>
</reference>
<evidence type="ECO:0000313" key="1">
    <source>
        <dbReference type="EMBL" id="GGL93107.1"/>
    </source>
</evidence>
<comment type="caution">
    <text evidence="1">The sequence shown here is derived from an EMBL/GenBank/DDBJ whole genome shotgun (WGS) entry which is preliminary data.</text>
</comment>
<dbReference type="Proteomes" id="UP000639973">
    <property type="component" value="Unassembled WGS sequence"/>
</dbReference>
<gene>
    <name evidence="1" type="ORF">GCM10010840_33920</name>
</gene>
<sequence>MKTEHLQINLPVQADSHIERLMRWVADPADLNALVCDSLAVFVIHAERAAQRLCLTEPEVGALLSTVRDLTIDPESAQFLPMVLKDALEFGLADEWNIDGISLLWRLQALHSFEATALAMTLKAAWTIRTRYGGDAMKAAHFLGLLPPKATIHPM</sequence>
<dbReference type="EMBL" id="BMOL01000025">
    <property type="protein sequence ID" value="GGL93107.1"/>
    <property type="molecule type" value="Genomic_DNA"/>
</dbReference>
<evidence type="ECO:0000313" key="2">
    <source>
        <dbReference type="Proteomes" id="UP000639973"/>
    </source>
</evidence>
<proteinExistence type="predicted"/>
<organism evidence="1 2">
    <name type="scientific">Deinococcus aerolatus</name>
    <dbReference type="NCBI Taxonomy" id="522487"/>
    <lineage>
        <taxon>Bacteria</taxon>
        <taxon>Thermotogati</taxon>
        <taxon>Deinococcota</taxon>
        <taxon>Deinococci</taxon>
        <taxon>Deinococcales</taxon>
        <taxon>Deinococcaceae</taxon>
        <taxon>Deinococcus</taxon>
    </lineage>
</organism>